<dbReference type="InterPro" id="IPR029058">
    <property type="entry name" value="AB_hydrolase_fold"/>
</dbReference>
<evidence type="ECO:0000259" key="4">
    <source>
        <dbReference type="Pfam" id="PF00561"/>
    </source>
</evidence>
<name>A0A412G6Y9_9FIRM</name>
<evidence type="ECO:0000313" key="5">
    <source>
        <dbReference type="EMBL" id="RGR77043.1"/>
    </source>
</evidence>
<accession>A0A412G6Y9</accession>
<dbReference type="Pfam" id="PF00561">
    <property type="entry name" value="Abhydrolase_1"/>
    <property type="match status" value="1"/>
</dbReference>
<feature type="signal peptide" evidence="3">
    <location>
        <begin position="1"/>
        <end position="23"/>
    </location>
</feature>
<dbReference type="GO" id="GO:0004177">
    <property type="term" value="F:aminopeptidase activity"/>
    <property type="evidence" value="ECO:0007669"/>
    <property type="project" value="UniProtKB-EC"/>
</dbReference>
<proteinExistence type="inferred from homology"/>
<dbReference type="RefSeq" id="WP_117892889.1">
    <property type="nucleotide sequence ID" value="NZ_CABJCV010000001.1"/>
</dbReference>
<reference evidence="5 6" key="1">
    <citation type="submission" date="2018-08" db="EMBL/GenBank/DDBJ databases">
        <title>A genome reference for cultivated species of the human gut microbiota.</title>
        <authorList>
            <person name="Zou Y."/>
            <person name="Xue W."/>
            <person name="Luo G."/>
        </authorList>
    </citation>
    <scope>NUCLEOTIDE SEQUENCE [LARGE SCALE GENOMIC DNA]</scope>
    <source>
        <strain evidence="5 6">AF24-29</strain>
    </source>
</reference>
<gene>
    <name evidence="5" type="ORF">DWY25_01750</name>
</gene>
<dbReference type="Proteomes" id="UP000284178">
    <property type="component" value="Unassembled WGS sequence"/>
</dbReference>
<dbReference type="AlphaFoldDB" id="A0A412G6Y9"/>
<evidence type="ECO:0000256" key="3">
    <source>
        <dbReference type="SAM" id="SignalP"/>
    </source>
</evidence>
<evidence type="ECO:0000256" key="2">
    <source>
        <dbReference type="ARBA" id="ARBA00022801"/>
    </source>
</evidence>
<dbReference type="InterPro" id="IPR002410">
    <property type="entry name" value="Peptidase_S33"/>
</dbReference>
<keyword evidence="2 5" id="KW-0378">Hydrolase</keyword>
<sequence length="355" mass="41008">MKLSTKCLLTTFGAAAAVGTAYAVQRKVNQRNQRFDQDTGFELKEYRMINGIQQYLVHRTENDENPVLLVLHGGPGESAMPTRYLYQREWEKYFTVVNWDQRLCGKTLQINADQKEELASSLTLDQLIEDTREICDVLRAQYHQDKIFILGHSWGSVLGTMFVRKYPDRVKAYVGVGQVVSMRRNEETGYQKVLQKARIAGADHDVQRLLALTPYPQTQFDQEMMDKMMVVRRLQRKYHLAAPISLKALWQMLAAPDVNPGEFSVYFNLDFKLQLSLLQELMGFDLEALDRHYEVPMYYLLGDQDWQTPYPIAQEYFAGIEAPRKQLILIPNAGHNTMIDQPEFFLNALRAVLLA</sequence>
<evidence type="ECO:0000313" key="6">
    <source>
        <dbReference type="Proteomes" id="UP000284178"/>
    </source>
</evidence>
<evidence type="ECO:0000256" key="1">
    <source>
        <dbReference type="ARBA" id="ARBA00010088"/>
    </source>
</evidence>
<dbReference type="InterPro" id="IPR000073">
    <property type="entry name" value="AB_hydrolase_1"/>
</dbReference>
<dbReference type="SUPFAM" id="SSF53474">
    <property type="entry name" value="alpha/beta-Hydrolases"/>
    <property type="match status" value="1"/>
</dbReference>
<dbReference type="PRINTS" id="PR00793">
    <property type="entry name" value="PROAMNOPTASE"/>
</dbReference>
<dbReference type="GO" id="GO:0006508">
    <property type="term" value="P:proteolysis"/>
    <property type="evidence" value="ECO:0007669"/>
    <property type="project" value="InterPro"/>
</dbReference>
<dbReference type="PANTHER" id="PTHR43798">
    <property type="entry name" value="MONOACYLGLYCEROL LIPASE"/>
    <property type="match status" value="1"/>
</dbReference>
<dbReference type="InterPro" id="IPR050266">
    <property type="entry name" value="AB_hydrolase_sf"/>
</dbReference>
<feature type="chain" id="PRO_5019045106" evidence="3">
    <location>
        <begin position="24"/>
        <end position="355"/>
    </location>
</feature>
<organism evidence="5 6">
    <name type="scientific">Holdemania filiformis</name>
    <dbReference type="NCBI Taxonomy" id="61171"/>
    <lineage>
        <taxon>Bacteria</taxon>
        <taxon>Bacillati</taxon>
        <taxon>Bacillota</taxon>
        <taxon>Erysipelotrichia</taxon>
        <taxon>Erysipelotrichales</taxon>
        <taxon>Erysipelotrichaceae</taxon>
        <taxon>Holdemania</taxon>
    </lineage>
</organism>
<dbReference type="EMBL" id="QRUP01000001">
    <property type="protein sequence ID" value="RGR77043.1"/>
    <property type="molecule type" value="Genomic_DNA"/>
</dbReference>
<comment type="caution">
    <text evidence="5">The sequence shown here is derived from an EMBL/GenBank/DDBJ whole genome shotgun (WGS) entry which is preliminary data.</text>
</comment>
<dbReference type="Gene3D" id="3.40.50.1820">
    <property type="entry name" value="alpha/beta hydrolase"/>
    <property type="match status" value="1"/>
</dbReference>
<comment type="similarity">
    <text evidence="1">Belongs to the peptidase S33 family.</text>
</comment>
<feature type="domain" description="AB hydrolase-1" evidence="4">
    <location>
        <begin position="66"/>
        <end position="341"/>
    </location>
</feature>
<keyword evidence="3" id="KW-0732">Signal</keyword>
<dbReference type="GeneID" id="83014131"/>
<keyword evidence="6" id="KW-1185">Reference proteome</keyword>
<protein>
    <submittedName>
        <fullName evidence="5">Alpha/beta hydrolase</fullName>
    </submittedName>
</protein>